<dbReference type="AlphaFoldDB" id="A0A4S3KGC4"/>
<keyword evidence="1" id="KW-0812">Transmembrane</keyword>
<dbReference type="OrthoDB" id="9181871at2"/>
<keyword evidence="3" id="KW-1185">Reference proteome</keyword>
<proteinExistence type="predicted"/>
<dbReference type="InterPro" id="IPR005628">
    <property type="entry name" value="GspK"/>
</dbReference>
<dbReference type="EMBL" id="MWQO01000069">
    <property type="protein sequence ID" value="THD07004.1"/>
    <property type="molecule type" value="Genomic_DNA"/>
</dbReference>
<reference evidence="2 3" key="1">
    <citation type="submission" date="2017-02" db="EMBL/GenBank/DDBJ databases">
        <title>Whole genome sequencing of Metallibacterium scheffleri DSM 24874 (T).</title>
        <authorList>
            <person name="Kumar S."/>
            <person name="Patil P."/>
            <person name="Patil P.B."/>
        </authorList>
    </citation>
    <scope>NUCLEOTIDE SEQUENCE [LARGE SCALE GENOMIC DNA]</scope>
    <source>
        <strain evidence="2 3">DSM 24874</strain>
    </source>
</reference>
<name>A0A4S3KGC4_9GAMM</name>
<gene>
    <name evidence="2" type="ORF">B1806_15585</name>
</gene>
<dbReference type="InterPro" id="IPR038072">
    <property type="entry name" value="GspK_central_sf"/>
</dbReference>
<dbReference type="Proteomes" id="UP000307749">
    <property type="component" value="Unassembled WGS sequence"/>
</dbReference>
<feature type="transmembrane region" description="Helical" evidence="1">
    <location>
        <begin position="34"/>
        <end position="55"/>
    </location>
</feature>
<evidence type="ECO:0000313" key="3">
    <source>
        <dbReference type="Proteomes" id="UP000307749"/>
    </source>
</evidence>
<comment type="caution">
    <text evidence="2">The sequence shown here is derived from an EMBL/GenBank/DDBJ whole genome shotgun (WGS) entry which is preliminary data.</text>
</comment>
<evidence type="ECO:0008006" key="4">
    <source>
        <dbReference type="Google" id="ProtNLM"/>
    </source>
</evidence>
<organism evidence="2 3">
    <name type="scientific">Metallibacterium scheffleri</name>
    <dbReference type="NCBI Taxonomy" id="993689"/>
    <lineage>
        <taxon>Bacteria</taxon>
        <taxon>Pseudomonadati</taxon>
        <taxon>Pseudomonadota</taxon>
        <taxon>Gammaproteobacteria</taxon>
        <taxon>Lysobacterales</taxon>
        <taxon>Rhodanobacteraceae</taxon>
        <taxon>Metallibacterium</taxon>
    </lineage>
</organism>
<protein>
    <recommendedName>
        <fullName evidence="4">General secretion pathway protein GspK</fullName>
    </recommendedName>
</protein>
<keyword evidence="1" id="KW-0472">Membrane</keyword>
<dbReference type="PANTHER" id="PTHR38831">
    <property type="entry name" value="TYPE II SECRETION SYSTEM PROTEIN K"/>
    <property type="match status" value="1"/>
</dbReference>
<evidence type="ECO:0000313" key="2">
    <source>
        <dbReference type="EMBL" id="THD07004.1"/>
    </source>
</evidence>
<sequence length="300" mass="31859">MAHGSHRTAPRSGSHAVCQRALCPQERVMRHRGFALLLVLWAMAILALLLGAYGLQARSAALAAETTLARTQAHAAAEAGAMIAVAALQTPNTAARWIPDGRRYVVAFGGFVLHLRCTDVSGLVDLNSASQDTLRGLFQAAGAPPTNADVLARAIIRWRHVPLQIGMLAPASDSRGHGPFVTLGGLRGIPDISGALFRRIEPSLTLWSGRPSPNPRFAPALVRGAVHSGSDQTMISQLSSLPSSIQGARAFSGNWGSGVVRIDVAAIRASKRVDRFQTTVRLIPGDAAALRDRVLDWGRD</sequence>
<dbReference type="STRING" id="993689.GCA_002077135_00135"/>
<dbReference type="GO" id="GO:0009306">
    <property type="term" value="P:protein secretion"/>
    <property type="evidence" value="ECO:0007669"/>
    <property type="project" value="InterPro"/>
</dbReference>
<dbReference type="GO" id="GO:0016020">
    <property type="term" value="C:membrane"/>
    <property type="evidence" value="ECO:0007669"/>
    <property type="project" value="InterPro"/>
</dbReference>
<evidence type="ECO:0000256" key="1">
    <source>
        <dbReference type="SAM" id="Phobius"/>
    </source>
</evidence>
<keyword evidence="1" id="KW-1133">Transmembrane helix</keyword>
<dbReference type="PANTHER" id="PTHR38831:SF2">
    <property type="entry name" value="TYPE II SECRETION SYSTEM PROTEIN K"/>
    <property type="match status" value="1"/>
</dbReference>
<accession>A0A4S3KGC4</accession>
<dbReference type="SUPFAM" id="SSF158544">
    <property type="entry name" value="GspK insert domain-like"/>
    <property type="match status" value="1"/>
</dbReference>